<evidence type="ECO:0000313" key="2">
    <source>
        <dbReference type="EMBL" id="GAA1108264.1"/>
    </source>
</evidence>
<sequence>MATERRTARTHDRALWARTGAAGAALALALAGCGVLMPGAGKGVDSTVAGPGVSDDAVKVVFVAVDLDAVQDATGFKTASIGDPEKQVAALEKWVNENGGLGGRKLDAVLRWYDAQVDSPAAEEQLCNQVSQDDQAFAVVLTGQFQSNARPCYAQRNTLMLDATLVANDTEIYDELDPYLWTASYPEYDAFTSSYIDALDKQGFFEGRDKVAIVAADNPVNRRAIEKRAVKQLKELGVTPEVGWVDTTDIGTIYQGEEQAAITFASKKVDRVMFLGGSRLASIFATIAGSKGFKARYAISTFDNPSFFVNNPETVPSETMTGMVGIGFQPAQDVQDAKLAFPRPGAESECLDIYKASGITFDTREGARVALPFCDAARLLKLGADDVSGAFNAATWSAAVETVGAQFETASGFGTGLGGPSRSAAGAYRFLRFDDECSCFTYEGDDVPFTK</sequence>
<dbReference type="Gene3D" id="3.40.50.2300">
    <property type="match status" value="2"/>
</dbReference>
<keyword evidence="3" id="KW-1185">Reference proteome</keyword>
<organism evidence="2 3">
    <name type="scientific">Nocardioides dubius</name>
    <dbReference type="NCBI Taxonomy" id="317019"/>
    <lineage>
        <taxon>Bacteria</taxon>
        <taxon>Bacillati</taxon>
        <taxon>Actinomycetota</taxon>
        <taxon>Actinomycetes</taxon>
        <taxon>Propionibacteriales</taxon>
        <taxon>Nocardioidaceae</taxon>
        <taxon>Nocardioides</taxon>
    </lineage>
</organism>
<evidence type="ECO:0000313" key="3">
    <source>
        <dbReference type="Proteomes" id="UP001501581"/>
    </source>
</evidence>
<dbReference type="Proteomes" id="UP001501581">
    <property type="component" value="Unassembled WGS sequence"/>
</dbReference>
<gene>
    <name evidence="2" type="ORF">GCM10009668_30500</name>
</gene>
<accession>A0ABP4EGM7</accession>
<dbReference type="PROSITE" id="PS51257">
    <property type="entry name" value="PROKAR_LIPOPROTEIN"/>
    <property type="match status" value="1"/>
</dbReference>
<evidence type="ECO:0000256" key="1">
    <source>
        <dbReference type="SAM" id="Phobius"/>
    </source>
</evidence>
<reference evidence="3" key="1">
    <citation type="journal article" date="2019" name="Int. J. Syst. Evol. Microbiol.">
        <title>The Global Catalogue of Microorganisms (GCM) 10K type strain sequencing project: providing services to taxonomists for standard genome sequencing and annotation.</title>
        <authorList>
            <consortium name="The Broad Institute Genomics Platform"/>
            <consortium name="The Broad Institute Genome Sequencing Center for Infectious Disease"/>
            <person name="Wu L."/>
            <person name="Ma J."/>
        </authorList>
    </citation>
    <scope>NUCLEOTIDE SEQUENCE [LARGE SCALE GENOMIC DNA]</scope>
    <source>
        <strain evidence="3">JCM 13008</strain>
    </source>
</reference>
<dbReference type="SUPFAM" id="SSF53822">
    <property type="entry name" value="Periplasmic binding protein-like I"/>
    <property type="match status" value="1"/>
</dbReference>
<keyword evidence="1" id="KW-1133">Transmembrane helix</keyword>
<dbReference type="InterPro" id="IPR028082">
    <property type="entry name" value="Peripla_BP_I"/>
</dbReference>
<dbReference type="EMBL" id="BAAALG010000011">
    <property type="protein sequence ID" value="GAA1108264.1"/>
    <property type="molecule type" value="Genomic_DNA"/>
</dbReference>
<name>A0ABP4EGM7_9ACTN</name>
<comment type="caution">
    <text evidence="2">The sequence shown here is derived from an EMBL/GenBank/DDBJ whole genome shotgun (WGS) entry which is preliminary data.</text>
</comment>
<keyword evidence="1" id="KW-0472">Membrane</keyword>
<protein>
    <recommendedName>
        <fullName evidence="4">ABC-type branched-chain amino acid transport system, substrate-binding protein</fullName>
    </recommendedName>
</protein>
<keyword evidence="1" id="KW-0812">Transmembrane</keyword>
<feature type="transmembrane region" description="Helical" evidence="1">
    <location>
        <begin position="15"/>
        <end position="37"/>
    </location>
</feature>
<evidence type="ECO:0008006" key="4">
    <source>
        <dbReference type="Google" id="ProtNLM"/>
    </source>
</evidence>
<proteinExistence type="predicted"/>